<dbReference type="RefSeq" id="WP_038521271.1">
    <property type="nucleotide sequence ID" value="NZ_CP008953.1"/>
</dbReference>
<dbReference type="PANTHER" id="PTHR12128:SF19">
    <property type="entry name" value="5-DEHYDRO-4-DEOXYGLUCARATE DEHYDRATASE 2-RELATED"/>
    <property type="match status" value="1"/>
</dbReference>
<feature type="binding site" evidence="4">
    <location>
        <position position="57"/>
    </location>
    <ligand>
        <name>pyruvate</name>
        <dbReference type="ChEBI" id="CHEBI:15361"/>
    </ligand>
</feature>
<dbReference type="GO" id="GO:0008840">
    <property type="term" value="F:4-hydroxy-tetrahydrodipicolinate synthase activity"/>
    <property type="evidence" value="ECO:0007669"/>
    <property type="project" value="TreeGrafter"/>
</dbReference>
<dbReference type="SUPFAM" id="SSF51569">
    <property type="entry name" value="Aldolase"/>
    <property type="match status" value="1"/>
</dbReference>
<sequence length="305" mass="32147">MPVTSRFDERKRRLSGVVAIPVTPFDAGGAVDSEAYGHLVDRVISAGVDVVTPNGNTGEFYALDETEARHCLEVTVKAAAGRASVVAGVGHDVRTAIGAARHAGDAGAGLVMIHQPVHPYVSAEGWVEYHRAIAAAVPELGVVLYVRDARIEGEQLARLADAAENVIGVKYAVPDPVRFASVARGAGIDRFAWIAGLAELSAPGYFAVGATGFTSGLVNVAPSLSLEMFHALRNGDFAGAMVVWERIRPFEELRAADGNANNVSVVKEALAQLGLCRPDVRPPSRALTSAERERVSSALDGWGVF</sequence>
<organism evidence="5 6">
    <name type="scientific">Amycolatopsis japonica</name>
    <dbReference type="NCBI Taxonomy" id="208439"/>
    <lineage>
        <taxon>Bacteria</taxon>
        <taxon>Bacillati</taxon>
        <taxon>Actinomycetota</taxon>
        <taxon>Actinomycetes</taxon>
        <taxon>Pseudonocardiales</taxon>
        <taxon>Pseudonocardiaceae</taxon>
        <taxon>Amycolatopsis</taxon>
        <taxon>Amycolatopsis japonica group</taxon>
    </lineage>
</organism>
<dbReference type="InterPro" id="IPR002220">
    <property type="entry name" value="DapA-like"/>
</dbReference>
<protein>
    <submittedName>
        <fullName evidence="5">Putative 5-dehydro-4-deoxyglucarate dehydratase</fullName>
    </submittedName>
</protein>
<dbReference type="PIRSF" id="PIRSF001365">
    <property type="entry name" value="DHDPS"/>
    <property type="match status" value="1"/>
</dbReference>
<dbReference type="Proteomes" id="UP000028492">
    <property type="component" value="Chromosome"/>
</dbReference>
<gene>
    <name evidence="5" type="primary">kdgD</name>
    <name evidence="5" type="ORF">AJAP_40305</name>
</gene>
<evidence type="ECO:0000313" key="6">
    <source>
        <dbReference type="Proteomes" id="UP000028492"/>
    </source>
</evidence>
<feature type="active site" description="Proton donor/acceptor" evidence="3">
    <location>
        <position position="145"/>
    </location>
</feature>
<evidence type="ECO:0000313" key="5">
    <source>
        <dbReference type="EMBL" id="AIG80838.1"/>
    </source>
</evidence>
<dbReference type="Gene3D" id="3.20.20.70">
    <property type="entry name" value="Aldolase class I"/>
    <property type="match status" value="1"/>
</dbReference>
<dbReference type="KEGG" id="aja:AJAP_40305"/>
<dbReference type="STRING" id="208439.AJAP_40305"/>
<dbReference type="eggNOG" id="COG0329">
    <property type="taxonomic scope" value="Bacteria"/>
</dbReference>
<dbReference type="HOGENOM" id="CLU_049343_5_2_11"/>
<accession>A0A075V638</accession>
<proteinExistence type="inferred from homology"/>
<dbReference type="InterPro" id="IPR013785">
    <property type="entry name" value="Aldolase_TIM"/>
</dbReference>
<dbReference type="Pfam" id="PF00701">
    <property type="entry name" value="DHDPS"/>
    <property type="match status" value="1"/>
</dbReference>
<evidence type="ECO:0000256" key="3">
    <source>
        <dbReference type="PIRSR" id="PIRSR001365-1"/>
    </source>
</evidence>
<evidence type="ECO:0000256" key="2">
    <source>
        <dbReference type="PIRNR" id="PIRNR001365"/>
    </source>
</evidence>
<keyword evidence="6" id="KW-1185">Reference proteome</keyword>
<comment type="similarity">
    <text evidence="2">Belongs to the DapA family.</text>
</comment>
<evidence type="ECO:0000256" key="1">
    <source>
        <dbReference type="ARBA" id="ARBA00023239"/>
    </source>
</evidence>
<dbReference type="CDD" id="cd00408">
    <property type="entry name" value="DHDPS-like"/>
    <property type="match status" value="1"/>
</dbReference>
<name>A0A075V638_9PSEU</name>
<evidence type="ECO:0000256" key="4">
    <source>
        <dbReference type="PIRSR" id="PIRSR001365-2"/>
    </source>
</evidence>
<dbReference type="PANTHER" id="PTHR12128">
    <property type="entry name" value="DIHYDRODIPICOLINATE SYNTHASE"/>
    <property type="match status" value="1"/>
</dbReference>
<keyword evidence="1 2" id="KW-0456">Lyase</keyword>
<feature type="active site" description="Schiff-base intermediate with substrate" evidence="3">
    <location>
        <position position="170"/>
    </location>
</feature>
<dbReference type="SMART" id="SM01130">
    <property type="entry name" value="DHDPS"/>
    <property type="match status" value="1"/>
</dbReference>
<reference evidence="5 6" key="1">
    <citation type="journal article" date="2014" name="J. Biotechnol.">
        <title>Complete genome sequence of the actinobacterium Amycolatopsis japonica MG417-CF17(T) (=DSM 44213T) producing (S,S)-N,N'-ethylenediaminedisuccinic acid.</title>
        <authorList>
            <person name="Stegmann E."/>
            <person name="Albersmeier A."/>
            <person name="Spohn M."/>
            <person name="Gert H."/>
            <person name="Weber T."/>
            <person name="Wohlleben W."/>
            <person name="Kalinowski J."/>
            <person name="Ruckert C."/>
        </authorList>
    </citation>
    <scope>NUCLEOTIDE SEQUENCE [LARGE SCALE GENOMIC DNA]</scope>
    <source>
        <strain evidence="6">MG417-CF17 (DSM 44213)</strain>
    </source>
</reference>
<dbReference type="AlphaFoldDB" id="A0A075V638"/>
<dbReference type="EMBL" id="CP008953">
    <property type="protein sequence ID" value="AIG80838.1"/>
    <property type="molecule type" value="Genomic_DNA"/>
</dbReference>